<feature type="active site" evidence="6">
    <location>
        <position position="99"/>
    </location>
</feature>
<evidence type="ECO:0000256" key="7">
    <source>
        <dbReference type="RuleBase" id="RU000416"/>
    </source>
</evidence>
<dbReference type="NCBIfam" id="TIGR00675">
    <property type="entry name" value="dcm"/>
    <property type="match status" value="1"/>
</dbReference>
<reference evidence="9 10" key="1">
    <citation type="submission" date="2019-03" db="EMBL/GenBank/DDBJ databases">
        <title>Draft Genome Sequence of Massilia arenosa sp. nov., a Novel Massilia Species Isolated from a Sandy-loam Maize Soil.</title>
        <authorList>
            <person name="Raths R."/>
            <person name="Peta V."/>
            <person name="Bucking H."/>
        </authorList>
    </citation>
    <scope>NUCLEOTIDE SEQUENCE [LARGE SCALE GENOMIC DNA]</scope>
    <source>
        <strain evidence="9 10">MC02</strain>
    </source>
</reference>
<dbReference type="SUPFAM" id="SSF53335">
    <property type="entry name" value="S-adenosyl-L-methionine-dependent methyltransferases"/>
    <property type="match status" value="1"/>
</dbReference>
<dbReference type="GO" id="GO:0044027">
    <property type="term" value="P:negative regulation of gene expression via chromosomal CpG island methylation"/>
    <property type="evidence" value="ECO:0007669"/>
    <property type="project" value="TreeGrafter"/>
</dbReference>
<dbReference type="GO" id="GO:0003886">
    <property type="term" value="F:DNA (cytosine-5-)-methyltransferase activity"/>
    <property type="evidence" value="ECO:0007669"/>
    <property type="project" value="UniProtKB-EC"/>
</dbReference>
<comment type="catalytic activity">
    <reaction evidence="5 8">
        <text>a 2'-deoxycytidine in DNA + S-adenosyl-L-methionine = a 5-methyl-2'-deoxycytidine in DNA + S-adenosyl-L-homocysteine + H(+)</text>
        <dbReference type="Rhea" id="RHEA:13681"/>
        <dbReference type="Rhea" id="RHEA-COMP:11369"/>
        <dbReference type="Rhea" id="RHEA-COMP:11370"/>
        <dbReference type="ChEBI" id="CHEBI:15378"/>
        <dbReference type="ChEBI" id="CHEBI:57856"/>
        <dbReference type="ChEBI" id="CHEBI:59789"/>
        <dbReference type="ChEBI" id="CHEBI:85452"/>
        <dbReference type="ChEBI" id="CHEBI:85454"/>
        <dbReference type="EC" id="2.1.1.37"/>
    </reaction>
</comment>
<evidence type="ECO:0000313" key="9">
    <source>
        <dbReference type="EMBL" id="TFW13335.1"/>
    </source>
</evidence>
<dbReference type="PROSITE" id="PS00094">
    <property type="entry name" value="C5_MTASE_1"/>
    <property type="match status" value="1"/>
</dbReference>
<proteinExistence type="inferred from homology"/>
<dbReference type="Proteomes" id="UP000298438">
    <property type="component" value="Unassembled WGS sequence"/>
</dbReference>
<protein>
    <recommendedName>
        <fullName evidence="8">Cytosine-specific methyltransferase</fullName>
        <ecNumber evidence="8">2.1.1.37</ecNumber>
    </recommendedName>
</protein>
<dbReference type="OrthoDB" id="9813719at2"/>
<keyword evidence="1 6" id="KW-0489">Methyltransferase</keyword>
<dbReference type="Gene3D" id="3.90.120.10">
    <property type="entry name" value="DNA Methylase, subunit A, domain 2"/>
    <property type="match status" value="1"/>
</dbReference>
<dbReference type="InterPro" id="IPR018117">
    <property type="entry name" value="C5_DNA_meth_AS"/>
</dbReference>
<keyword evidence="2 6" id="KW-0808">Transferase</keyword>
<dbReference type="RefSeq" id="WP_135208928.1">
    <property type="nucleotide sequence ID" value="NZ_SPVF01000252.1"/>
</dbReference>
<dbReference type="AlphaFoldDB" id="A0A4Y9S015"/>
<evidence type="ECO:0000256" key="1">
    <source>
        <dbReference type="ARBA" id="ARBA00022603"/>
    </source>
</evidence>
<organism evidence="9 10">
    <name type="scientific">Zemynaea arenosa</name>
    <dbReference type="NCBI Taxonomy" id="2561931"/>
    <lineage>
        <taxon>Bacteria</taxon>
        <taxon>Pseudomonadati</taxon>
        <taxon>Pseudomonadota</taxon>
        <taxon>Betaproteobacteria</taxon>
        <taxon>Burkholderiales</taxon>
        <taxon>Oxalobacteraceae</taxon>
        <taxon>Telluria group</taxon>
        <taxon>Zemynaea</taxon>
    </lineage>
</organism>
<dbReference type="PANTHER" id="PTHR10629">
    <property type="entry name" value="CYTOSINE-SPECIFIC METHYLTRANSFERASE"/>
    <property type="match status" value="1"/>
</dbReference>
<dbReference type="Gene3D" id="3.40.50.150">
    <property type="entry name" value="Vaccinia Virus protein VP39"/>
    <property type="match status" value="1"/>
</dbReference>
<evidence type="ECO:0000256" key="8">
    <source>
        <dbReference type="RuleBase" id="RU000417"/>
    </source>
</evidence>
<dbReference type="GO" id="GO:0032259">
    <property type="term" value="P:methylation"/>
    <property type="evidence" value="ECO:0007669"/>
    <property type="project" value="UniProtKB-KW"/>
</dbReference>
<evidence type="ECO:0000256" key="5">
    <source>
        <dbReference type="ARBA" id="ARBA00047422"/>
    </source>
</evidence>
<dbReference type="EMBL" id="SPVF01000252">
    <property type="protein sequence ID" value="TFW13335.1"/>
    <property type="molecule type" value="Genomic_DNA"/>
</dbReference>
<dbReference type="GO" id="GO:0003677">
    <property type="term" value="F:DNA binding"/>
    <property type="evidence" value="ECO:0007669"/>
    <property type="project" value="TreeGrafter"/>
</dbReference>
<evidence type="ECO:0000313" key="10">
    <source>
        <dbReference type="Proteomes" id="UP000298438"/>
    </source>
</evidence>
<dbReference type="GO" id="GO:0009307">
    <property type="term" value="P:DNA restriction-modification system"/>
    <property type="evidence" value="ECO:0007669"/>
    <property type="project" value="UniProtKB-KW"/>
</dbReference>
<dbReference type="PROSITE" id="PS51679">
    <property type="entry name" value="SAM_MT_C5"/>
    <property type="match status" value="1"/>
</dbReference>
<evidence type="ECO:0000256" key="3">
    <source>
        <dbReference type="ARBA" id="ARBA00022691"/>
    </source>
</evidence>
<accession>A0A4Y9S015</accession>
<keyword evidence="4" id="KW-0680">Restriction system</keyword>
<evidence type="ECO:0000256" key="2">
    <source>
        <dbReference type="ARBA" id="ARBA00022679"/>
    </source>
</evidence>
<keyword evidence="3 6" id="KW-0949">S-adenosyl-L-methionine</keyword>
<dbReference type="Pfam" id="PF00145">
    <property type="entry name" value="DNA_methylase"/>
    <property type="match status" value="1"/>
</dbReference>
<dbReference type="InterPro" id="IPR029063">
    <property type="entry name" value="SAM-dependent_MTases_sf"/>
</dbReference>
<dbReference type="InterPro" id="IPR050390">
    <property type="entry name" value="C5-Methyltransferase"/>
</dbReference>
<evidence type="ECO:0000256" key="6">
    <source>
        <dbReference type="PROSITE-ProRule" id="PRU01016"/>
    </source>
</evidence>
<name>A0A4Y9S015_9BURK</name>
<keyword evidence="10" id="KW-1185">Reference proteome</keyword>
<sequence length="418" mass="46466">MKDKKYTVVDLFCGCGGISRGFQRTGRFSIELGVELEPHPIQAFAANLTNHALKPPVAYQGDIRQLVGPEAVDNFWEWMRPTGVNAPGELDVLVGGPPCQGFSRNGVRQYLANGAMRFYDDPRNHLYRAFLSAIGELQPKLVLIENVREFLNFGGGKFSEDLLAKLDELGYVADYRKVCAADFGVPQMRHRVLFVAVRRDFANVSLQQLPFAKPTHAKGSSQMDLIGDVTYRTVRDAIADLPEPVYKHGVGIKYPKARRQISAFAEAMRSPTGEVSNHVARKLSALSLARINAVGTGRMKHAPENLQTKSFYGSAYRRLAWDEPSLTITTWVYHVGSGRFAHPEADRCVTMREAARLQSFDDDFIFPNLINPVSQMIGNAVPPLLAQAFAATFAKFLDKHSAQAERLTHSRKNSIIAD</sequence>
<dbReference type="PANTHER" id="PTHR10629:SF52">
    <property type="entry name" value="DNA (CYTOSINE-5)-METHYLTRANSFERASE 1"/>
    <property type="match status" value="1"/>
</dbReference>
<evidence type="ECO:0000256" key="4">
    <source>
        <dbReference type="ARBA" id="ARBA00022747"/>
    </source>
</evidence>
<dbReference type="InterPro" id="IPR001525">
    <property type="entry name" value="C5_MeTfrase"/>
</dbReference>
<dbReference type="EC" id="2.1.1.37" evidence="8"/>
<comment type="caution">
    <text evidence="9">The sequence shown here is derived from an EMBL/GenBank/DDBJ whole genome shotgun (WGS) entry which is preliminary data.</text>
</comment>
<dbReference type="PRINTS" id="PR00105">
    <property type="entry name" value="C5METTRFRASE"/>
</dbReference>
<comment type="similarity">
    <text evidence="6 7">Belongs to the class I-like SAM-binding methyltransferase superfamily. C5-methyltransferase family.</text>
</comment>
<gene>
    <name evidence="9" type="ORF">E4L96_19730</name>
</gene>